<dbReference type="PANTHER" id="PTHR11697:SF230">
    <property type="entry name" value="ZINC FINGER, MYM DOMAIN CONTAINING 1"/>
    <property type="match status" value="1"/>
</dbReference>
<accession>A0AA38WEJ1</accession>
<protein>
    <submittedName>
        <fullName evidence="1">Uncharacterized protein</fullName>
    </submittedName>
</protein>
<comment type="caution">
    <text evidence="1">The sequence shown here is derived from an EMBL/GenBank/DDBJ whole genome shotgun (WGS) entry which is preliminary data.</text>
</comment>
<name>A0AA38WEJ1_9ASTR</name>
<dbReference type="Proteomes" id="UP001172457">
    <property type="component" value="Chromosome 3"/>
</dbReference>
<gene>
    <name evidence="1" type="ORF">OSB04_012376</name>
</gene>
<proteinExistence type="predicted"/>
<evidence type="ECO:0000313" key="1">
    <source>
        <dbReference type="EMBL" id="KAJ9557762.1"/>
    </source>
</evidence>
<evidence type="ECO:0000313" key="2">
    <source>
        <dbReference type="Proteomes" id="UP001172457"/>
    </source>
</evidence>
<dbReference type="EMBL" id="JARYMX010000003">
    <property type="protein sequence ID" value="KAJ9557762.1"/>
    <property type="molecule type" value="Genomic_DNA"/>
</dbReference>
<keyword evidence="2" id="KW-1185">Reference proteome</keyword>
<reference evidence="1" key="1">
    <citation type="submission" date="2023-03" db="EMBL/GenBank/DDBJ databases">
        <title>Chromosome-scale reference genome and RAD-based genetic map of yellow starthistle (Centaurea solstitialis) reveal putative structural variation and QTLs associated with invader traits.</title>
        <authorList>
            <person name="Reatini B."/>
            <person name="Cang F.A."/>
            <person name="Jiang Q."/>
            <person name="Mckibben M.T.W."/>
            <person name="Barker M.S."/>
            <person name="Rieseberg L.H."/>
            <person name="Dlugosch K.M."/>
        </authorList>
    </citation>
    <scope>NUCLEOTIDE SEQUENCE</scope>
    <source>
        <strain evidence="1">CAN-66</strain>
        <tissue evidence="1">Leaf</tissue>
    </source>
</reference>
<dbReference type="AlphaFoldDB" id="A0AA38WEJ1"/>
<dbReference type="PANTHER" id="PTHR11697">
    <property type="entry name" value="GENERAL TRANSCRIPTION FACTOR 2-RELATED ZINC FINGER PROTEIN"/>
    <property type="match status" value="1"/>
</dbReference>
<sequence length="291" mass="33021">MREKEFPSVVTSRSMKLRRVIMVWVGRCEDGILDEEREESDVSDISGNKSKDHQICQMMLLAQMKTKDVEKYVFAGIILNLCKIFRINFVGTILNLRKIFRIRGLFLKFDDDNGSIITCCTFDDNNGLMITSSKGRLLEHLPGCIKSLFVEHGLSSTKVRGYDGAINMHDELHGLKALIVNEKKVDTLYSLFYTPTSIDHSCNWKKHHTSCLMNAVSACCKRKDMLIEKKVVKVIGGNEIETESGVHQEFSLTRVGDIHLTLLRFVGLYPCVIVDQELTESVLKTTDPNLN</sequence>
<dbReference type="InterPro" id="IPR055298">
    <property type="entry name" value="AtLOH3-like"/>
</dbReference>
<organism evidence="1 2">
    <name type="scientific">Centaurea solstitialis</name>
    <name type="common">yellow star-thistle</name>
    <dbReference type="NCBI Taxonomy" id="347529"/>
    <lineage>
        <taxon>Eukaryota</taxon>
        <taxon>Viridiplantae</taxon>
        <taxon>Streptophyta</taxon>
        <taxon>Embryophyta</taxon>
        <taxon>Tracheophyta</taxon>
        <taxon>Spermatophyta</taxon>
        <taxon>Magnoliopsida</taxon>
        <taxon>eudicotyledons</taxon>
        <taxon>Gunneridae</taxon>
        <taxon>Pentapetalae</taxon>
        <taxon>asterids</taxon>
        <taxon>campanulids</taxon>
        <taxon>Asterales</taxon>
        <taxon>Asteraceae</taxon>
        <taxon>Carduoideae</taxon>
        <taxon>Cardueae</taxon>
        <taxon>Centaureinae</taxon>
        <taxon>Centaurea</taxon>
    </lineage>
</organism>